<sequence>MKKRDKIYDSPEYKQIKEHLPEILKELERDKGLSQYQIPEEWNGDFERIYQKECRKEHIKRRILAGACAAVILTISAVHIGTHLEFTSVVQADDIGKIHETEIEGDRYKYSLYGNSDENQKEIFAEDDEIFFTCNDLEQLNVEMKEKIKAPLFSINENLGKEYFIKDATYSKVHRNINYRIEWNEKYVYVNQQMQIEDTGSGAVDEKQAEKQVYIESLQQTVPIYYSAHEGSLNCNVVHDKSTLFLVSNLNIDEFEKIIESIDYK</sequence>
<evidence type="ECO:0000313" key="3">
    <source>
        <dbReference type="Proteomes" id="UP000440513"/>
    </source>
</evidence>
<organism evidence="2 3">
    <name type="scientific">Oliverpabstia intestinalis</name>
    <dbReference type="NCBI Taxonomy" id="2606633"/>
    <lineage>
        <taxon>Bacteria</taxon>
        <taxon>Bacillati</taxon>
        <taxon>Bacillota</taxon>
        <taxon>Clostridia</taxon>
        <taxon>Lachnospirales</taxon>
        <taxon>Lachnospiraceae</taxon>
        <taxon>Oliverpabstia</taxon>
    </lineage>
</organism>
<dbReference type="AlphaFoldDB" id="A0A7X2P504"/>
<dbReference type="RefSeq" id="WP_154432843.1">
    <property type="nucleotide sequence ID" value="NZ_VUMS01000026.1"/>
</dbReference>
<gene>
    <name evidence="2" type="ORF">FYJ57_12215</name>
</gene>
<protein>
    <recommendedName>
        <fullName evidence="4">DUF4367 domain-containing protein</fullName>
    </recommendedName>
</protein>
<keyword evidence="1" id="KW-0472">Membrane</keyword>
<keyword evidence="1" id="KW-0812">Transmembrane</keyword>
<accession>A0A7X2P504</accession>
<evidence type="ECO:0000256" key="1">
    <source>
        <dbReference type="SAM" id="Phobius"/>
    </source>
</evidence>
<comment type="caution">
    <text evidence="2">The sequence shown here is derived from an EMBL/GenBank/DDBJ whole genome shotgun (WGS) entry which is preliminary data.</text>
</comment>
<evidence type="ECO:0008006" key="4">
    <source>
        <dbReference type="Google" id="ProtNLM"/>
    </source>
</evidence>
<keyword evidence="3" id="KW-1185">Reference proteome</keyword>
<keyword evidence="1" id="KW-1133">Transmembrane helix</keyword>
<proteinExistence type="predicted"/>
<dbReference type="Proteomes" id="UP000440513">
    <property type="component" value="Unassembled WGS sequence"/>
</dbReference>
<name>A0A7X2P504_9FIRM</name>
<evidence type="ECO:0000313" key="2">
    <source>
        <dbReference type="EMBL" id="MST67459.1"/>
    </source>
</evidence>
<reference evidence="2 3" key="1">
    <citation type="submission" date="2019-08" db="EMBL/GenBank/DDBJ databases">
        <title>In-depth cultivation of the pig gut microbiome towards novel bacterial diversity and tailored functional studies.</title>
        <authorList>
            <person name="Wylensek D."/>
            <person name="Hitch T.C.A."/>
            <person name="Clavel T."/>
        </authorList>
    </citation>
    <scope>NUCLEOTIDE SEQUENCE [LARGE SCALE GENOMIC DNA]</scope>
    <source>
        <strain evidence="2 3">BSM-380-WT-5A</strain>
    </source>
</reference>
<dbReference type="EMBL" id="VUMS01000026">
    <property type="protein sequence ID" value="MST67459.1"/>
    <property type="molecule type" value="Genomic_DNA"/>
</dbReference>
<feature type="transmembrane region" description="Helical" evidence="1">
    <location>
        <begin position="63"/>
        <end position="81"/>
    </location>
</feature>